<proteinExistence type="predicted"/>
<name>A0AA51RTW0_9GAMM</name>
<reference evidence="1 2" key="1">
    <citation type="submission" date="2023-08" db="EMBL/GenBank/DDBJ databases">
        <title>Pleionea litopenaei sp. nov., isolated from stomach of juvenile Litopenaeus vannamei.</title>
        <authorList>
            <person name="Rho A.M."/>
            <person name="Hwang C.Y."/>
        </authorList>
    </citation>
    <scope>NUCLEOTIDE SEQUENCE [LARGE SCALE GENOMIC DNA]</scope>
    <source>
        <strain evidence="1 2">HL-JVS1</strain>
    </source>
</reference>
<dbReference type="KEGG" id="plei:Q9312_00870"/>
<dbReference type="RefSeq" id="WP_309202640.1">
    <property type="nucleotide sequence ID" value="NZ_CP133548.1"/>
</dbReference>
<dbReference type="Proteomes" id="UP001239782">
    <property type="component" value="Chromosome"/>
</dbReference>
<sequence length="119" mass="13009">MKSVFMAITLAVFCANSFSQGYITQLGHGIEVLKIHGHRDGGITVWVDSSSVQNPDNCGGVDRLHIPSNLQGYDTMVTLVTTAFTANKKIGFWSSGCDNIPFWGGARTYPIIKDVWLTN</sequence>
<evidence type="ECO:0000313" key="2">
    <source>
        <dbReference type="Proteomes" id="UP001239782"/>
    </source>
</evidence>
<organism evidence="1 2">
    <name type="scientific">Pleionea litopenaei</name>
    <dbReference type="NCBI Taxonomy" id="3070815"/>
    <lineage>
        <taxon>Bacteria</taxon>
        <taxon>Pseudomonadati</taxon>
        <taxon>Pseudomonadota</taxon>
        <taxon>Gammaproteobacteria</taxon>
        <taxon>Oceanospirillales</taxon>
        <taxon>Pleioneaceae</taxon>
        <taxon>Pleionea</taxon>
    </lineage>
</organism>
<protein>
    <submittedName>
        <fullName evidence="1">Uncharacterized protein</fullName>
    </submittedName>
</protein>
<evidence type="ECO:0000313" key="1">
    <source>
        <dbReference type="EMBL" id="WMS87497.1"/>
    </source>
</evidence>
<keyword evidence="2" id="KW-1185">Reference proteome</keyword>
<gene>
    <name evidence="1" type="ORF">Q9312_00870</name>
</gene>
<dbReference type="AlphaFoldDB" id="A0AA51RTW0"/>
<dbReference type="EMBL" id="CP133548">
    <property type="protein sequence ID" value="WMS87497.1"/>
    <property type="molecule type" value="Genomic_DNA"/>
</dbReference>
<accession>A0AA51RTW0</accession>